<dbReference type="eggNOG" id="COG4185">
    <property type="taxonomic scope" value="Bacteria"/>
</dbReference>
<accession>M5DQL3</accession>
<dbReference type="InterPro" id="IPR027417">
    <property type="entry name" value="P-loop_NTPase"/>
</dbReference>
<dbReference type="PANTHER" id="PTHR39206:SF1">
    <property type="entry name" value="SLL8004 PROTEIN"/>
    <property type="match status" value="1"/>
</dbReference>
<dbReference type="STRING" id="187493.CN03_11755"/>
<dbReference type="PATRIC" id="fig|1298593.3.peg.1229"/>
<organism evidence="1 2">
    <name type="scientific">Thalassolituus oleivorans MIL-1</name>
    <dbReference type="NCBI Taxonomy" id="1298593"/>
    <lineage>
        <taxon>Bacteria</taxon>
        <taxon>Pseudomonadati</taxon>
        <taxon>Pseudomonadota</taxon>
        <taxon>Gammaproteobacteria</taxon>
        <taxon>Oceanospirillales</taxon>
        <taxon>Oceanospirillaceae</taxon>
        <taxon>Thalassolituus</taxon>
    </lineage>
</organism>
<dbReference type="SUPFAM" id="SSF52540">
    <property type="entry name" value="P-loop containing nucleoside triphosphate hydrolases"/>
    <property type="match status" value="1"/>
</dbReference>
<evidence type="ECO:0008006" key="3">
    <source>
        <dbReference type="Google" id="ProtNLM"/>
    </source>
</evidence>
<sequence length="190" mass="21159">MKQLWMLVGGNGSGKSTFYEQMLKPKGMPFINADIIAKEAFPDDPVNNSHKAARIAEELRFDKLRQGYSFCFETVFSHVSKIDFIATAKATGYQVILVFIHIDNTDLNQVRVAQRVLDGGHNVPADKILSRIPRTLDNVKAAIPLCDEVHVLDNSRLDDPFKRVLSIINGQISARVDVALPSWVLALIGE</sequence>
<dbReference type="Pfam" id="PF13671">
    <property type="entry name" value="AAA_33"/>
    <property type="match status" value="1"/>
</dbReference>
<dbReference type="GeneID" id="79176187"/>
<keyword evidence="2" id="KW-1185">Reference proteome</keyword>
<dbReference type="Proteomes" id="UP000011866">
    <property type="component" value="Chromosome"/>
</dbReference>
<name>M5DQL3_9GAMM</name>
<dbReference type="AlphaFoldDB" id="M5DQL3"/>
<evidence type="ECO:0000313" key="1">
    <source>
        <dbReference type="EMBL" id="CCU71706.1"/>
    </source>
</evidence>
<gene>
    <name evidence="1" type="ORF">TOL_1278</name>
</gene>
<dbReference type="PANTHER" id="PTHR39206">
    <property type="entry name" value="SLL8004 PROTEIN"/>
    <property type="match status" value="1"/>
</dbReference>
<dbReference type="Gene3D" id="3.40.50.300">
    <property type="entry name" value="P-loop containing nucleotide triphosphate hydrolases"/>
    <property type="match status" value="1"/>
</dbReference>
<dbReference type="EMBL" id="HF680312">
    <property type="protein sequence ID" value="CCU71706.1"/>
    <property type="molecule type" value="Genomic_DNA"/>
</dbReference>
<dbReference type="HOGENOM" id="CLU_094497_1_0_6"/>
<reference evidence="1 2" key="1">
    <citation type="journal article" date="2013" name="Genome Announc.">
        <title>Genome Sequence of Thalassolituus oleivorans MIL-1 (DSM 14913T).</title>
        <authorList>
            <person name="Golyshin P.N."/>
            <person name="Werner J."/>
            <person name="Chernikova T.N."/>
            <person name="Tran H."/>
            <person name="Ferrer M."/>
            <person name="Yakimov M.M."/>
            <person name="Teeling H."/>
            <person name="Golyshina O.V."/>
        </authorList>
    </citation>
    <scope>NUCLEOTIDE SEQUENCE [LARGE SCALE GENOMIC DNA]</scope>
    <source>
        <strain evidence="1 2">MIL-1</strain>
    </source>
</reference>
<proteinExistence type="predicted"/>
<protein>
    <recommendedName>
        <fullName evidence="3">UDP-N-acetylglucosamine kinase</fullName>
    </recommendedName>
</protein>
<dbReference type="RefSeq" id="WP_015486443.1">
    <property type="nucleotide sequence ID" value="NC_020888.1"/>
</dbReference>
<evidence type="ECO:0000313" key="2">
    <source>
        <dbReference type="Proteomes" id="UP000011866"/>
    </source>
</evidence>
<dbReference type="KEGG" id="tol:TOL_1278"/>